<reference evidence="2" key="1">
    <citation type="journal article" date="2019" name="Int. J. Syst. Evol. Microbiol.">
        <title>The Global Catalogue of Microorganisms (GCM) 10K type strain sequencing project: providing services to taxonomists for standard genome sequencing and annotation.</title>
        <authorList>
            <consortium name="The Broad Institute Genomics Platform"/>
            <consortium name="The Broad Institute Genome Sequencing Center for Infectious Disease"/>
            <person name="Wu L."/>
            <person name="Ma J."/>
        </authorList>
    </citation>
    <scope>NUCLEOTIDE SEQUENCE [LARGE SCALE GENOMIC DNA]</scope>
    <source>
        <strain evidence="2">TISTR 932</strain>
    </source>
</reference>
<dbReference type="EMBL" id="JBHUMO010000052">
    <property type="protein sequence ID" value="MFD2729500.1"/>
    <property type="molecule type" value="Genomic_DNA"/>
</dbReference>
<comment type="caution">
    <text evidence="1">The sequence shown here is derived from an EMBL/GenBank/DDBJ whole genome shotgun (WGS) entry which is preliminary data.</text>
</comment>
<gene>
    <name evidence="1" type="ORF">ACFSR0_08695</name>
</gene>
<dbReference type="SUPFAM" id="SSF50814">
    <property type="entry name" value="Lipocalins"/>
    <property type="match status" value="1"/>
</dbReference>
<dbReference type="InterPro" id="IPR015231">
    <property type="entry name" value="DUF1934"/>
</dbReference>
<evidence type="ECO:0000313" key="2">
    <source>
        <dbReference type="Proteomes" id="UP001597427"/>
    </source>
</evidence>
<evidence type="ECO:0000313" key="1">
    <source>
        <dbReference type="EMBL" id="MFD2729500.1"/>
    </source>
</evidence>
<keyword evidence="2" id="KW-1185">Reference proteome</keyword>
<proteinExistence type="predicted"/>
<protein>
    <submittedName>
        <fullName evidence="1">DUF1934 domain-containing protein</fullName>
    </submittedName>
</protein>
<organism evidence="1 2">
    <name type="scientific">Enterococcus camelliae</name>
    <dbReference type="NCBI Taxonomy" id="453959"/>
    <lineage>
        <taxon>Bacteria</taxon>
        <taxon>Bacillati</taxon>
        <taxon>Bacillota</taxon>
        <taxon>Bacilli</taxon>
        <taxon>Lactobacillales</taxon>
        <taxon>Enterococcaceae</taxon>
        <taxon>Enterococcus</taxon>
    </lineage>
</organism>
<accession>A0ABW5TLP6</accession>
<dbReference type="RefSeq" id="WP_379981917.1">
    <property type="nucleotide sequence ID" value="NZ_JBHUMO010000052.1"/>
</dbReference>
<name>A0ABW5TLP6_9ENTE</name>
<dbReference type="Pfam" id="PF09148">
    <property type="entry name" value="DUF1934"/>
    <property type="match status" value="1"/>
</dbReference>
<sequence>MDLTQALPIAIHLETITVQEGTRQDFVFDVAGQIVKIGDTLYIRYKETATEDMEEVPVTIKILPDGSLQLIRAGEMRLRLKFTYKETNESQYKAPFGMLAFSTYTHDLHVSLTDKPIAGAIVLSYDLFMTDQKIGEYQLSLKFTA</sequence>
<dbReference type="InterPro" id="IPR012674">
    <property type="entry name" value="Calycin"/>
</dbReference>
<dbReference type="Gene3D" id="2.40.128.20">
    <property type="match status" value="1"/>
</dbReference>
<dbReference type="Proteomes" id="UP001597427">
    <property type="component" value="Unassembled WGS sequence"/>
</dbReference>